<dbReference type="AlphaFoldDB" id="A0A517T600"/>
<protein>
    <submittedName>
        <fullName evidence="2">Type-2 restriction enzyme EcoRII</fullName>
        <ecNumber evidence="2">3.1.21.4</ecNumber>
    </submittedName>
</protein>
<dbReference type="SUPFAM" id="SSF52980">
    <property type="entry name" value="Restriction endonuclease-like"/>
    <property type="match status" value="1"/>
</dbReference>
<organism evidence="2 3">
    <name type="scientific">Calycomorphotria hydatis</name>
    <dbReference type="NCBI Taxonomy" id="2528027"/>
    <lineage>
        <taxon>Bacteria</taxon>
        <taxon>Pseudomonadati</taxon>
        <taxon>Planctomycetota</taxon>
        <taxon>Planctomycetia</taxon>
        <taxon>Planctomycetales</taxon>
        <taxon>Planctomycetaceae</taxon>
        <taxon>Calycomorphotria</taxon>
    </lineage>
</organism>
<dbReference type="GO" id="GO:0003677">
    <property type="term" value="F:DNA binding"/>
    <property type="evidence" value="ECO:0007669"/>
    <property type="project" value="InterPro"/>
</dbReference>
<dbReference type="EC" id="3.1.21.4" evidence="2"/>
<dbReference type="InterPro" id="IPR011335">
    <property type="entry name" value="Restrct_endonuc-II-like"/>
</dbReference>
<dbReference type="KEGG" id="chya:V22_10240"/>
<feature type="domain" description="Restriction endonuclease type II EcoRII C-terminal" evidence="1">
    <location>
        <begin position="106"/>
        <end position="238"/>
    </location>
</feature>
<dbReference type="RefSeq" id="WP_197439945.1">
    <property type="nucleotide sequence ID" value="NZ_CP036316.1"/>
</dbReference>
<dbReference type="Proteomes" id="UP000319976">
    <property type="component" value="Chromosome"/>
</dbReference>
<name>A0A517T600_9PLAN</name>
<proteinExistence type="predicted"/>
<keyword evidence="2" id="KW-0378">Hydrolase</keyword>
<keyword evidence="3" id="KW-1185">Reference proteome</keyword>
<evidence type="ECO:0000259" key="1">
    <source>
        <dbReference type="Pfam" id="PF09019"/>
    </source>
</evidence>
<sequence>MANPIVDLADADLLERLKEVKKQKLLSGFEVVKRATSEELGDRKNDSEWLKANFSILVEHIQERAYRLYLESEKPACVEAFREVLGPDSEKPFSTEFEKHFFTLDRFFLALTQGRRPRAGKAFEHVITVLFSKLQYPYASQPIINGQPDFLLPSVAHYEANAVDCIIFTVKRTLRERWRQIVTEGTRGFQFFLATIDESIAARDLDAIRDHRIHLVLPERIRAERYSDRPNAISFETFFRDHLDPAMARWKNNDVI</sequence>
<dbReference type="Pfam" id="PF09019">
    <property type="entry name" value="EcoRII-C"/>
    <property type="match status" value="1"/>
</dbReference>
<dbReference type="Gene3D" id="3.40.91.80">
    <property type="match status" value="1"/>
</dbReference>
<dbReference type="InterPro" id="IPR038365">
    <property type="entry name" value="EcoRII_C_sf"/>
</dbReference>
<dbReference type="GO" id="GO:0009307">
    <property type="term" value="P:DNA restriction-modification system"/>
    <property type="evidence" value="ECO:0007669"/>
    <property type="project" value="InterPro"/>
</dbReference>
<dbReference type="EMBL" id="CP036316">
    <property type="protein sequence ID" value="QDT63799.1"/>
    <property type="molecule type" value="Genomic_DNA"/>
</dbReference>
<evidence type="ECO:0000313" key="2">
    <source>
        <dbReference type="EMBL" id="QDT63799.1"/>
    </source>
</evidence>
<accession>A0A517T600</accession>
<dbReference type="GO" id="GO:0009036">
    <property type="term" value="F:type II site-specific deoxyribonuclease activity"/>
    <property type="evidence" value="ECO:0007669"/>
    <property type="project" value="UniProtKB-EC"/>
</dbReference>
<dbReference type="InterPro" id="IPR015109">
    <property type="entry name" value="Restrct_endonuc_II_EcoRII_C"/>
</dbReference>
<gene>
    <name evidence="2" type="primary">ecoRIIR</name>
    <name evidence="2" type="ORF">V22_10240</name>
</gene>
<evidence type="ECO:0000313" key="3">
    <source>
        <dbReference type="Proteomes" id="UP000319976"/>
    </source>
</evidence>
<reference evidence="2 3" key="1">
    <citation type="submission" date="2019-02" db="EMBL/GenBank/DDBJ databases">
        <title>Deep-cultivation of Planctomycetes and their phenomic and genomic characterization uncovers novel biology.</title>
        <authorList>
            <person name="Wiegand S."/>
            <person name="Jogler M."/>
            <person name="Boedeker C."/>
            <person name="Pinto D."/>
            <person name="Vollmers J."/>
            <person name="Rivas-Marin E."/>
            <person name="Kohn T."/>
            <person name="Peeters S.H."/>
            <person name="Heuer A."/>
            <person name="Rast P."/>
            <person name="Oberbeckmann S."/>
            <person name="Bunk B."/>
            <person name="Jeske O."/>
            <person name="Meyerdierks A."/>
            <person name="Storesund J.E."/>
            <person name="Kallscheuer N."/>
            <person name="Luecker S."/>
            <person name="Lage O.M."/>
            <person name="Pohl T."/>
            <person name="Merkel B.J."/>
            <person name="Hornburger P."/>
            <person name="Mueller R.-W."/>
            <person name="Bruemmer F."/>
            <person name="Labrenz M."/>
            <person name="Spormann A.M."/>
            <person name="Op den Camp H."/>
            <person name="Overmann J."/>
            <person name="Amann R."/>
            <person name="Jetten M.S.M."/>
            <person name="Mascher T."/>
            <person name="Medema M.H."/>
            <person name="Devos D.P."/>
            <person name="Kaster A.-K."/>
            <person name="Ovreas L."/>
            <person name="Rohde M."/>
            <person name="Galperin M.Y."/>
            <person name="Jogler C."/>
        </authorList>
    </citation>
    <scope>NUCLEOTIDE SEQUENCE [LARGE SCALE GENOMIC DNA]</scope>
    <source>
        <strain evidence="2 3">V22</strain>
    </source>
</reference>